<keyword evidence="1" id="KW-0472">Membrane</keyword>
<keyword evidence="3" id="KW-1185">Reference proteome</keyword>
<proteinExistence type="predicted"/>
<organism evidence="2 3">
    <name type="scientific">Paenibacillus alvei</name>
    <name type="common">Bacillus alvei</name>
    <dbReference type="NCBI Taxonomy" id="44250"/>
    <lineage>
        <taxon>Bacteria</taxon>
        <taxon>Bacillati</taxon>
        <taxon>Bacillota</taxon>
        <taxon>Bacilli</taxon>
        <taxon>Bacillales</taxon>
        <taxon>Paenibacillaceae</taxon>
        <taxon>Paenibacillus</taxon>
    </lineage>
</organism>
<evidence type="ECO:0000313" key="2">
    <source>
        <dbReference type="EMBL" id="MCY9763185.1"/>
    </source>
</evidence>
<keyword evidence="1" id="KW-0812">Transmembrane</keyword>
<keyword evidence="1" id="KW-1133">Transmembrane helix</keyword>
<protein>
    <recommendedName>
        <fullName evidence="4">Integral membrane protein</fullName>
    </recommendedName>
</protein>
<feature type="transmembrane region" description="Helical" evidence="1">
    <location>
        <begin position="6"/>
        <end position="26"/>
    </location>
</feature>
<evidence type="ECO:0008006" key="4">
    <source>
        <dbReference type="Google" id="ProtNLM"/>
    </source>
</evidence>
<dbReference type="RefSeq" id="WP_268600202.1">
    <property type="nucleotide sequence ID" value="NZ_JAMDNP010000050.1"/>
</dbReference>
<reference evidence="2 3" key="1">
    <citation type="submission" date="2022-05" db="EMBL/GenBank/DDBJ databases">
        <title>Genome Sequencing of Bee-Associated Microbes.</title>
        <authorList>
            <person name="Dunlap C."/>
        </authorList>
    </citation>
    <scope>NUCLEOTIDE SEQUENCE [LARGE SCALE GENOMIC DNA]</scope>
    <source>
        <strain evidence="2 3">NRRL B-04010</strain>
    </source>
</reference>
<evidence type="ECO:0000256" key="1">
    <source>
        <dbReference type="SAM" id="Phobius"/>
    </source>
</evidence>
<dbReference type="Proteomes" id="UP001527181">
    <property type="component" value="Unassembled WGS sequence"/>
</dbReference>
<sequence length="107" mass="12338">MESVFWLVLLIQIIFLVKSFVGFWLHKNPMKKSESQKAFLATLCAVGATGIVALIYFLNRSFFEKAYNEVRTQINTLDISIDPETLFMYALIIFGSFFFGALLARRR</sequence>
<feature type="transmembrane region" description="Helical" evidence="1">
    <location>
        <begin position="86"/>
        <end position="104"/>
    </location>
</feature>
<name>A0ABT4H2I8_PAEAL</name>
<gene>
    <name evidence="2" type="ORF">M5X12_21875</name>
</gene>
<accession>A0ABT4H2I8</accession>
<dbReference type="EMBL" id="JAMDNP010000050">
    <property type="protein sequence ID" value="MCY9763185.1"/>
    <property type="molecule type" value="Genomic_DNA"/>
</dbReference>
<evidence type="ECO:0000313" key="3">
    <source>
        <dbReference type="Proteomes" id="UP001527181"/>
    </source>
</evidence>
<comment type="caution">
    <text evidence="2">The sequence shown here is derived from an EMBL/GenBank/DDBJ whole genome shotgun (WGS) entry which is preliminary data.</text>
</comment>
<feature type="transmembrane region" description="Helical" evidence="1">
    <location>
        <begin position="38"/>
        <end position="58"/>
    </location>
</feature>